<dbReference type="EC" id="3.5.1.-" evidence="1"/>
<dbReference type="PANTHER" id="PTHR12993:SF11">
    <property type="entry name" value="N-ACETYLGLUCOSAMINYL-PHOSPHATIDYLINOSITOL DE-N-ACETYLASE"/>
    <property type="match status" value="1"/>
</dbReference>
<dbReference type="EMBL" id="JBHUMK010000040">
    <property type="protein sequence ID" value="MFD2609637.1"/>
    <property type="molecule type" value="Genomic_DNA"/>
</dbReference>
<dbReference type="Pfam" id="PF02585">
    <property type="entry name" value="PIG-L"/>
    <property type="match status" value="1"/>
</dbReference>
<evidence type="ECO:0000313" key="2">
    <source>
        <dbReference type="Proteomes" id="UP001597475"/>
    </source>
</evidence>
<evidence type="ECO:0000313" key="1">
    <source>
        <dbReference type="EMBL" id="MFD2609637.1"/>
    </source>
</evidence>
<comment type="caution">
    <text evidence="1">The sequence shown here is derived from an EMBL/GenBank/DDBJ whole genome shotgun (WGS) entry which is preliminary data.</text>
</comment>
<dbReference type="InterPro" id="IPR003737">
    <property type="entry name" value="GlcNAc_PI_deacetylase-related"/>
</dbReference>
<keyword evidence="2" id="KW-1185">Reference proteome</keyword>
<reference evidence="2" key="1">
    <citation type="journal article" date="2019" name="Int. J. Syst. Evol. Microbiol.">
        <title>The Global Catalogue of Microorganisms (GCM) 10K type strain sequencing project: providing services to taxonomists for standard genome sequencing and annotation.</title>
        <authorList>
            <consortium name="The Broad Institute Genomics Platform"/>
            <consortium name="The Broad Institute Genome Sequencing Center for Infectious Disease"/>
            <person name="Wu L."/>
            <person name="Ma J."/>
        </authorList>
    </citation>
    <scope>NUCLEOTIDE SEQUENCE [LARGE SCALE GENOMIC DNA]</scope>
    <source>
        <strain evidence="2">KCTC 33842</strain>
    </source>
</reference>
<dbReference type="InterPro" id="IPR024078">
    <property type="entry name" value="LmbE-like_dom_sf"/>
</dbReference>
<dbReference type="PANTHER" id="PTHR12993">
    <property type="entry name" value="N-ACETYLGLUCOSAMINYL-PHOSPHATIDYLINOSITOL DE-N-ACETYLASE-RELATED"/>
    <property type="match status" value="1"/>
</dbReference>
<protein>
    <submittedName>
        <fullName evidence="1">PIG-L deacetylase family protein</fullName>
        <ecNumber evidence="1">3.5.1.-</ecNumber>
    </submittedName>
</protein>
<organism evidence="1 2">
    <name type="scientific">Deinococcus taklimakanensis</name>
    <dbReference type="NCBI Taxonomy" id="536443"/>
    <lineage>
        <taxon>Bacteria</taxon>
        <taxon>Thermotogati</taxon>
        <taxon>Deinococcota</taxon>
        <taxon>Deinococci</taxon>
        <taxon>Deinococcales</taxon>
        <taxon>Deinococcaceae</taxon>
        <taxon>Deinococcus</taxon>
    </lineage>
</organism>
<dbReference type="SUPFAM" id="SSF102588">
    <property type="entry name" value="LmbE-like"/>
    <property type="match status" value="1"/>
</dbReference>
<dbReference type="RefSeq" id="WP_386845177.1">
    <property type="nucleotide sequence ID" value="NZ_JBHUMK010000040.1"/>
</dbReference>
<dbReference type="Gene3D" id="3.40.50.10320">
    <property type="entry name" value="LmbE-like"/>
    <property type="match status" value="1"/>
</dbReference>
<accession>A0ABW5P5Z4</accession>
<proteinExistence type="predicted"/>
<dbReference type="GO" id="GO:0016787">
    <property type="term" value="F:hydrolase activity"/>
    <property type="evidence" value="ECO:0007669"/>
    <property type="project" value="UniProtKB-KW"/>
</dbReference>
<sequence>MQASLLAVFAHPDDETLRCGGTLALYAARGAKVHLICLTRGEAGRNTDPTLGDQVDLPTQREKELQDACAALGTEPPIFLGYHDSGRGDRLRRDDPLATINVDPIEMERRILQVIEEIRPQVMLTFDPHGMYGHPDHLVAHRVATAAYTSSGFRQVRVQRLFYTVQSREEMTRLQGGRSLGVLEGLEPETYAVCDCTIAARIDVRPYAAHKRAALFAHRTQTGPLSTLGNLTDEQFAPLLEVETFSLGGVRCAIPEYPMTDLFAGLDVTFAPAPQVVYDEA</sequence>
<gene>
    <name evidence="1" type="ORF">ACFSR9_09335</name>
</gene>
<name>A0ABW5P5Z4_9DEIO</name>
<dbReference type="Proteomes" id="UP001597475">
    <property type="component" value="Unassembled WGS sequence"/>
</dbReference>
<keyword evidence="1" id="KW-0378">Hydrolase</keyword>